<comment type="caution">
    <text evidence="2">The sequence shown here is derived from an EMBL/GenBank/DDBJ whole genome shotgun (WGS) entry which is preliminary data.</text>
</comment>
<dbReference type="GO" id="GO:0008782">
    <property type="term" value="F:adenosylhomocysteine nucleosidase activity"/>
    <property type="evidence" value="ECO:0007669"/>
    <property type="project" value="TreeGrafter"/>
</dbReference>
<dbReference type="STRING" id="1343740.M271_12470"/>
<sequence length="397" mass="41645">MPNDLVVILTALNLEYEAVHRKLADPQVTVHKTGTRFEVGTVPGTSCRVALGLTSKGNHSAAVLAERAIEHFSPAAVLFVGVAGRMRSSIALGDVVMATHVYAYHGATSEDDGLKARPRVWEAPHPIIQLGQHLARMTDRAGHAPENGEVPRVHFGPIAAGEVLQNSRNSAEAAWLRQHYNDAFAIDMEAAGVAQAGHLSGLPVGVVRGISDRADGTKNGAEDRDRQPRAAANAAAFAVRLAAELIKEAELAVEAEEEEQIVMAQKDRTGRGGGSVVNTAFSSTVGIMAGEVTGSTVHVSGAAPKASTPAELVAELDRFREHLARHHADGTLDADIHHEAQAELSIARRAAEKCTANAPAPPKKAAMALRKLRGLLDGHPELASGLASLIAAAGEPA</sequence>
<dbReference type="GO" id="GO:0008930">
    <property type="term" value="F:methylthioadenosine nucleosidase activity"/>
    <property type="evidence" value="ECO:0007669"/>
    <property type="project" value="TreeGrafter"/>
</dbReference>
<dbReference type="GO" id="GO:0009116">
    <property type="term" value="P:nucleoside metabolic process"/>
    <property type="evidence" value="ECO:0007669"/>
    <property type="project" value="InterPro"/>
</dbReference>
<protein>
    <submittedName>
        <fullName evidence="2">Purine phosphorylase</fullName>
    </submittedName>
</protein>
<feature type="domain" description="Nucleoside phosphorylase" evidence="1">
    <location>
        <begin position="6"/>
        <end position="241"/>
    </location>
</feature>
<evidence type="ECO:0000313" key="3">
    <source>
        <dbReference type="Proteomes" id="UP000281594"/>
    </source>
</evidence>
<evidence type="ECO:0000313" key="2">
    <source>
        <dbReference type="EMBL" id="RLV73771.1"/>
    </source>
</evidence>
<dbReference type="RefSeq" id="WP_020867498.1">
    <property type="nucleotide sequence ID" value="NC_022785.1"/>
</dbReference>
<dbReference type="eggNOG" id="COG0775">
    <property type="taxonomic scope" value="Bacteria"/>
</dbReference>
<dbReference type="Proteomes" id="UP000281594">
    <property type="component" value="Unassembled WGS sequence"/>
</dbReference>
<dbReference type="PANTHER" id="PTHR46832:SF1">
    <property type="entry name" value="5'-METHYLTHIOADENOSINE_S-ADENOSYLHOMOCYSTEINE NUCLEOSIDASE"/>
    <property type="match status" value="1"/>
</dbReference>
<dbReference type="PANTHER" id="PTHR46832">
    <property type="entry name" value="5'-METHYLTHIOADENOSINE/S-ADENOSYLHOMOCYSTEINE NUCLEOSIDASE"/>
    <property type="match status" value="1"/>
</dbReference>
<dbReference type="Pfam" id="PF01048">
    <property type="entry name" value="PNP_UDP_1"/>
    <property type="match status" value="1"/>
</dbReference>
<accession>A0A0A0NI65</accession>
<evidence type="ECO:0000259" key="1">
    <source>
        <dbReference type="Pfam" id="PF01048"/>
    </source>
</evidence>
<name>A0A0A0NI65_STRRN</name>
<dbReference type="Gene3D" id="3.40.50.1580">
    <property type="entry name" value="Nucleoside phosphorylase domain"/>
    <property type="match status" value="1"/>
</dbReference>
<reference evidence="2 3" key="1">
    <citation type="journal article" date="2018" name="J. Biol. Chem.">
        <title>Discovery of the actinoplanic acid pathway in Streptomyces rapamycinicus reveals a genetically conserved synergism with rapamycin.</title>
        <authorList>
            <person name="Mrak P."/>
            <person name="Krastel P."/>
            <person name="Pivk Lukancic P."/>
            <person name="Tao J."/>
            <person name="Pistorius D."/>
            <person name="Moore C.M."/>
        </authorList>
    </citation>
    <scope>NUCLEOTIDE SEQUENCE [LARGE SCALE GENOMIC DNA]</scope>
    <source>
        <strain evidence="2 3">NRRL 5491</strain>
    </source>
</reference>
<dbReference type="GO" id="GO:0005829">
    <property type="term" value="C:cytosol"/>
    <property type="evidence" value="ECO:0007669"/>
    <property type="project" value="TreeGrafter"/>
</dbReference>
<dbReference type="InterPro" id="IPR000845">
    <property type="entry name" value="Nucleoside_phosphorylase_d"/>
</dbReference>
<dbReference type="AlphaFoldDB" id="A0A0A0NI65"/>
<dbReference type="CDD" id="cd09008">
    <property type="entry name" value="MTAN"/>
    <property type="match status" value="1"/>
</dbReference>
<gene>
    <name evidence="2" type="ORF">D3C57_131135</name>
</gene>
<dbReference type="SUPFAM" id="SSF53167">
    <property type="entry name" value="Purine and uridine phosphorylases"/>
    <property type="match status" value="1"/>
</dbReference>
<dbReference type="GO" id="GO:0019284">
    <property type="term" value="P:L-methionine salvage from S-adenosylmethionine"/>
    <property type="evidence" value="ECO:0007669"/>
    <property type="project" value="TreeGrafter"/>
</dbReference>
<dbReference type="InterPro" id="IPR035994">
    <property type="entry name" value="Nucleoside_phosphorylase_sf"/>
</dbReference>
<dbReference type="EMBL" id="QYCY01000002">
    <property type="protein sequence ID" value="RLV73771.1"/>
    <property type="molecule type" value="Genomic_DNA"/>
</dbReference>
<organism evidence="2 3">
    <name type="scientific">Streptomyces rapamycinicus (strain ATCC 29253 / DSM 41530 / NRRL 5491 / AYB-994)</name>
    <name type="common">Streptomyces hygroscopicus (strain ATCC 29253)</name>
    <dbReference type="NCBI Taxonomy" id="1343740"/>
    <lineage>
        <taxon>Bacteria</taxon>
        <taxon>Bacillati</taxon>
        <taxon>Actinomycetota</taxon>
        <taxon>Actinomycetes</taxon>
        <taxon>Kitasatosporales</taxon>
        <taxon>Streptomycetaceae</taxon>
        <taxon>Streptomyces</taxon>
        <taxon>Streptomyces violaceusniger group</taxon>
    </lineage>
</organism>
<proteinExistence type="predicted"/>
<dbReference type="HOGENOM" id="CLU_060897_1_0_11"/>
<dbReference type="KEGG" id="src:M271_12470"/>